<sequence>METNTSASSQTKSLPATLLELLSNTLILYQTAPYIPVSSLLSLGATSKHFRALIHNTQGVFRHLDLSQVKSAQSEIGSIDHGGELWRNVQLDENVTEDDFYGGPLRGIFSILRRQNILKDVHTLILDGLAVPADLVAEIITNDSFNVCILSIRDVQHLNERKLQQALLYAVRPSRTGNTPKLRGLYIFGPRDATAFSRVKRPDIATVDSLPSYRGVLASQGAQIGAEWNKKSQEALDGEATRNSELWFAKSGRIFPKVVSLDWASTIYACRGLISFDAVICNAPRHILREESSSSAWYTQSDFHISPQAATHNLEGCSGCKSAPEGFSRFRKTSLELFPLLAPVALHSSTTKSAKAPFQGNVEKKLLLRCIEIDTARAAIVGGVKTATRVQAKTKATKVRLGRRRRMPRKRIEL</sequence>
<evidence type="ECO:0008006" key="3">
    <source>
        <dbReference type="Google" id="ProtNLM"/>
    </source>
</evidence>
<gene>
    <name evidence="1" type="ORF">D0Z07_3492</name>
</gene>
<proteinExistence type="predicted"/>
<name>A0A9P6VKP1_9HELO</name>
<protein>
    <recommendedName>
        <fullName evidence="3">F-box domain-containing protein</fullName>
    </recommendedName>
</protein>
<comment type="caution">
    <text evidence="1">The sequence shown here is derived from an EMBL/GenBank/DDBJ whole genome shotgun (WGS) entry which is preliminary data.</text>
</comment>
<keyword evidence="2" id="KW-1185">Reference proteome</keyword>
<organism evidence="1 2">
    <name type="scientific">Hyphodiscus hymeniophilus</name>
    <dbReference type="NCBI Taxonomy" id="353542"/>
    <lineage>
        <taxon>Eukaryota</taxon>
        <taxon>Fungi</taxon>
        <taxon>Dikarya</taxon>
        <taxon>Ascomycota</taxon>
        <taxon>Pezizomycotina</taxon>
        <taxon>Leotiomycetes</taxon>
        <taxon>Helotiales</taxon>
        <taxon>Hyphodiscaceae</taxon>
        <taxon>Hyphodiscus</taxon>
    </lineage>
</organism>
<dbReference type="OrthoDB" id="5345494at2759"/>
<reference evidence="1" key="1">
    <citation type="submission" date="2019-07" db="EMBL/GenBank/DDBJ databases">
        <title>Hyphodiscus hymeniophilus genome sequencing and assembly.</title>
        <authorList>
            <person name="Kramer G."/>
            <person name="Nodwell J."/>
        </authorList>
    </citation>
    <scope>NUCLEOTIDE SEQUENCE</scope>
    <source>
        <strain evidence="1">ATCC 34498</strain>
    </source>
</reference>
<evidence type="ECO:0000313" key="2">
    <source>
        <dbReference type="Proteomes" id="UP000785200"/>
    </source>
</evidence>
<dbReference type="Proteomes" id="UP000785200">
    <property type="component" value="Unassembled WGS sequence"/>
</dbReference>
<accession>A0A9P6VKP1</accession>
<evidence type="ECO:0000313" key="1">
    <source>
        <dbReference type="EMBL" id="KAG0649808.1"/>
    </source>
</evidence>
<dbReference type="AlphaFoldDB" id="A0A9P6VKP1"/>
<dbReference type="EMBL" id="VNKQ01000007">
    <property type="protein sequence ID" value="KAG0649808.1"/>
    <property type="molecule type" value="Genomic_DNA"/>
</dbReference>